<dbReference type="AlphaFoldDB" id="A0A918ZF12"/>
<feature type="transmembrane region" description="Helical" evidence="9">
    <location>
        <begin position="312"/>
        <end position="328"/>
    </location>
</feature>
<evidence type="ECO:0000256" key="7">
    <source>
        <dbReference type="ARBA" id="ARBA00023136"/>
    </source>
</evidence>
<comment type="caution">
    <text evidence="11">The sequence shown here is derived from an EMBL/GenBank/DDBJ whole genome shotgun (WGS) entry which is preliminary data.</text>
</comment>
<dbReference type="GO" id="GO:0009103">
    <property type="term" value="P:lipopolysaccharide biosynthetic process"/>
    <property type="evidence" value="ECO:0007669"/>
    <property type="project" value="UniProtKB-ARBA"/>
</dbReference>
<sequence length="545" mass="58476">MRPSMQEQPARADGGPQRPEAEAHFARPTAASHTVLPPAQPPPPPFAVLPVAAIACAVAAVLLFSAGRVGYYSDELYFVAAGRHPAWGYADQPPLVPLLAHALDTLSDGSPVWLRLPAVAVTTLGVPVAALTARELGGRRAAQTATAGAYAVSPVMLNGHLLSTVSLDIVLTTVATWLLVRWVRTRRDRLLLLIGLTAAVAFQIKFLGVAHWAALLVAVLLVGPRDLLRRPLLWASAAAVVLTALPGLLWQAANGWPQLAMTKVISREVARMEGGRAVFLPAMFSGAGMVGAVLLCYGLWRLFAARELRPYRFLGLAFAGLCVGYLAVNGRSYYVAGLFVILWAAGATGLQGLWPTGPRVWSAAGAYVLAGALAVPVLPLQPVSRTSENRLAIETVGWPDLARSVARVHRELPPGQRDRAVVITYRYDQAGALDRFGPALGLPRPYSGHRGYWYLGRPADDSAPVVFVGGDEEYLRQFFVSVRRQGEVTNSAGVRNLNWGVPLWICEGLRGSWRTMWPRFSHLNADWVDGASRPPGSSTSGSSPA</sequence>
<feature type="region of interest" description="Disordered" evidence="8">
    <location>
        <begin position="1"/>
        <end position="26"/>
    </location>
</feature>
<feature type="domain" description="Glycosyltransferase RgtA/B/C/D-like" evidence="10">
    <location>
        <begin position="91"/>
        <end position="250"/>
    </location>
</feature>
<feature type="transmembrane region" description="Helical" evidence="9">
    <location>
        <begin position="161"/>
        <end position="180"/>
    </location>
</feature>
<evidence type="ECO:0000256" key="5">
    <source>
        <dbReference type="ARBA" id="ARBA00022692"/>
    </source>
</evidence>
<feature type="transmembrane region" description="Helical" evidence="9">
    <location>
        <begin position="46"/>
        <end position="66"/>
    </location>
</feature>
<keyword evidence="5 9" id="KW-0812">Transmembrane</keyword>
<reference evidence="11" key="1">
    <citation type="journal article" date="2014" name="Int. J. Syst. Evol. Microbiol.">
        <title>Complete genome sequence of Corynebacterium casei LMG S-19264T (=DSM 44701T), isolated from a smear-ripened cheese.</title>
        <authorList>
            <consortium name="US DOE Joint Genome Institute (JGI-PGF)"/>
            <person name="Walter F."/>
            <person name="Albersmeier A."/>
            <person name="Kalinowski J."/>
            <person name="Ruckert C."/>
        </authorList>
    </citation>
    <scope>NUCLEOTIDE SEQUENCE</scope>
    <source>
        <strain evidence="11">CGMCC 4.7403</strain>
    </source>
</reference>
<keyword evidence="12" id="KW-1185">Reference proteome</keyword>
<dbReference type="PANTHER" id="PTHR33908:SF11">
    <property type="entry name" value="MEMBRANE PROTEIN"/>
    <property type="match status" value="1"/>
</dbReference>
<name>A0A918ZF12_9ACTN</name>
<keyword evidence="2" id="KW-1003">Cell membrane</keyword>
<dbReference type="RefSeq" id="WP_208921453.1">
    <property type="nucleotide sequence ID" value="NZ_BNAT01000033.1"/>
</dbReference>
<evidence type="ECO:0000256" key="9">
    <source>
        <dbReference type="SAM" id="Phobius"/>
    </source>
</evidence>
<keyword evidence="4 11" id="KW-0808">Transferase</keyword>
<organism evidence="11 12">
    <name type="scientific">Streptomyces capitiformicae</name>
    <dbReference type="NCBI Taxonomy" id="2014920"/>
    <lineage>
        <taxon>Bacteria</taxon>
        <taxon>Bacillati</taxon>
        <taxon>Actinomycetota</taxon>
        <taxon>Actinomycetes</taxon>
        <taxon>Kitasatosporales</taxon>
        <taxon>Streptomycetaceae</taxon>
        <taxon>Streptomyces</taxon>
    </lineage>
</organism>
<evidence type="ECO:0000259" key="10">
    <source>
        <dbReference type="Pfam" id="PF13231"/>
    </source>
</evidence>
<reference evidence="11" key="2">
    <citation type="submission" date="2020-09" db="EMBL/GenBank/DDBJ databases">
        <authorList>
            <person name="Sun Q."/>
            <person name="Zhou Y."/>
        </authorList>
    </citation>
    <scope>NUCLEOTIDE SEQUENCE</scope>
    <source>
        <strain evidence="11">CGMCC 4.7403</strain>
    </source>
</reference>
<feature type="transmembrane region" description="Helical" evidence="9">
    <location>
        <begin position="277"/>
        <end position="300"/>
    </location>
</feature>
<evidence type="ECO:0000256" key="1">
    <source>
        <dbReference type="ARBA" id="ARBA00004651"/>
    </source>
</evidence>
<feature type="transmembrane region" description="Helical" evidence="9">
    <location>
        <begin position="233"/>
        <end position="256"/>
    </location>
</feature>
<dbReference type="PANTHER" id="PTHR33908">
    <property type="entry name" value="MANNOSYLTRANSFERASE YKCB-RELATED"/>
    <property type="match status" value="1"/>
</dbReference>
<proteinExistence type="predicted"/>
<dbReference type="InterPro" id="IPR050297">
    <property type="entry name" value="LipidA_mod_glycosyltrf_83"/>
</dbReference>
<keyword evidence="3" id="KW-0328">Glycosyltransferase</keyword>
<evidence type="ECO:0000256" key="2">
    <source>
        <dbReference type="ARBA" id="ARBA00022475"/>
    </source>
</evidence>
<evidence type="ECO:0000256" key="8">
    <source>
        <dbReference type="SAM" id="MobiDB-lite"/>
    </source>
</evidence>
<protein>
    <submittedName>
        <fullName evidence="11">Glycosyl transferase family 39</fullName>
    </submittedName>
</protein>
<evidence type="ECO:0000313" key="11">
    <source>
        <dbReference type="EMBL" id="GHE49054.1"/>
    </source>
</evidence>
<dbReference type="InterPro" id="IPR038731">
    <property type="entry name" value="RgtA/B/C-like"/>
</dbReference>
<evidence type="ECO:0000313" key="12">
    <source>
        <dbReference type="Proteomes" id="UP000603227"/>
    </source>
</evidence>
<feature type="transmembrane region" description="Helical" evidence="9">
    <location>
        <begin position="335"/>
        <end position="354"/>
    </location>
</feature>
<accession>A0A918ZF12</accession>
<dbReference type="GO" id="GO:0005886">
    <property type="term" value="C:plasma membrane"/>
    <property type="evidence" value="ECO:0007669"/>
    <property type="project" value="UniProtKB-SubCell"/>
</dbReference>
<feature type="transmembrane region" description="Helical" evidence="9">
    <location>
        <begin position="192"/>
        <end position="221"/>
    </location>
</feature>
<keyword evidence="6 9" id="KW-1133">Transmembrane helix</keyword>
<evidence type="ECO:0000256" key="6">
    <source>
        <dbReference type="ARBA" id="ARBA00022989"/>
    </source>
</evidence>
<comment type="subcellular location">
    <subcellularLocation>
        <location evidence="1">Cell membrane</location>
        <topology evidence="1">Multi-pass membrane protein</topology>
    </subcellularLocation>
</comment>
<dbReference type="GO" id="GO:0016763">
    <property type="term" value="F:pentosyltransferase activity"/>
    <property type="evidence" value="ECO:0007669"/>
    <property type="project" value="TreeGrafter"/>
</dbReference>
<feature type="transmembrane region" description="Helical" evidence="9">
    <location>
        <begin position="360"/>
        <end position="380"/>
    </location>
</feature>
<evidence type="ECO:0000256" key="4">
    <source>
        <dbReference type="ARBA" id="ARBA00022679"/>
    </source>
</evidence>
<evidence type="ECO:0000256" key="3">
    <source>
        <dbReference type="ARBA" id="ARBA00022676"/>
    </source>
</evidence>
<dbReference type="EMBL" id="BNAT01000033">
    <property type="protein sequence ID" value="GHE49054.1"/>
    <property type="molecule type" value="Genomic_DNA"/>
</dbReference>
<dbReference type="Pfam" id="PF13231">
    <property type="entry name" value="PMT_2"/>
    <property type="match status" value="1"/>
</dbReference>
<keyword evidence="7 9" id="KW-0472">Membrane</keyword>
<gene>
    <name evidence="11" type="ORF">GCM10017771_70320</name>
</gene>
<dbReference type="Proteomes" id="UP000603227">
    <property type="component" value="Unassembled WGS sequence"/>
</dbReference>